<protein>
    <submittedName>
        <fullName evidence="1">Uncharacterized protein</fullName>
    </submittedName>
</protein>
<dbReference type="Proteomes" id="UP000663874">
    <property type="component" value="Unassembled WGS sequence"/>
</dbReference>
<dbReference type="EMBL" id="CAJOBE010000173">
    <property type="protein sequence ID" value="CAF3587694.1"/>
    <property type="molecule type" value="Genomic_DNA"/>
</dbReference>
<comment type="caution">
    <text evidence="1">The sequence shown here is derived from an EMBL/GenBank/DDBJ whole genome shotgun (WGS) entry which is preliminary data.</text>
</comment>
<evidence type="ECO:0000313" key="2">
    <source>
        <dbReference type="Proteomes" id="UP000663874"/>
    </source>
</evidence>
<organism evidence="1 2">
    <name type="scientific">Rotaria sordida</name>
    <dbReference type="NCBI Taxonomy" id="392033"/>
    <lineage>
        <taxon>Eukaryota</taxon>
        <taxon>Metazoa</taxon>
        <taxon>Spiralia</taxon>
        <taxon>Gnathifera</taxon>
        <taxon>Rotifera</taxon>
        <taxon>Eurotatoria</taxon>
        <taxon>Bdelloidea</taxon>
        <taxon>Philodinida</taxon>
        <taxon>Philodinidae</taxon>
        <taxon>Rotaria</taxon>
    </lineage>
</organism>
<gene>
    <name evidence="1" type="ORF">FNK824_LOCUS2759</name>
</gene>
<dbReference type="AlphaFoldDB" id="A0A818MFN3"/>
<sequence length="28" mass="3300">MNSKRNENDLYGLDSLSILSAYNIEEYF</sequence>
<accession>A0A818MFN3</accession>
<reference evidence="1" key="1">
    <citation type="submission" date="2021-02" db="EMBL/GenBank/DDBJ databases">
        <authorList>
            <person name="Nowell W R."/>
        </authorList>
    </citation>
    <scope>NUCLEOTIDE SEQUENCE</scope>
</reference>
<evidence type="ECO:0000313" key="1">
    <source>
        <dbReference type="EMBL" id="CAF3587694.1"/>
    </source>
</evidence>
<proteinExistence type="predicted"/>
<feature type="non-terminal residue" evidence="1">
    <location>
        <position position="28"/>
    </location>
</feature>
<feature type="non-terminal residue" evidence="1">
    <location>
        <position position="1"/>
    </location>
</feature>
<name>A0A818MFN3_9BILA</name>